<evidence type="ECO:0000313" key="1">
    <source>
        <dbReference type="EMBL" id="TCV84317.1"/>
    </source>
</evidence>
<dbReference type="RefSeq" id="WP_124945492.1">
    <property type="nucleotide sequence ID" value="NZ_SMCO01000012.1"/>
</dbReference>
<sequence length="64" mass="7477">MSRHDALPVYEVEYLPAERRVSDRCEPIQRLMELLPSSERRKSPGRREDDWNAYYAAGLPLSSL</sequence>
<dbReference type="Proteomes" id="UP000295367">
    <property type="component" value="Unassembled WGS sequence"/>
</dbReference>
<comment type="caution">
    <text evidence="1">The sequence shown here is derived from an EMBL/GenBank/DDBJ whole genome shotgun (WGS) entry which is preliminary data.</text>
</comment>
<gene>
    <name evidence="1" type="ORF">EDC63_11282</name>
</gene>
<name>A0A4R3XYY0_9PROT</name>
<keyword evidence="2" id="KW-1185">Reference proteome</keyword>
<proteinExistence type="predicted"/>
<reference evidence="1 2" key="1">
    <citation type="submission" date="2019-03" db="EMBL/GenBank/DDBJ databases">
        <title>Genomic Encyclopedia of Type Strains, Phase IV (KMG-IV): sequencing the most valuable type-strain genomes for metagenomic binning, comparative biology and taxonomic classification.</title>
        <authorList>
            <person name="Goeker M."/>
        </authorList>
    </citation>
    <scope>NUCLEOTIDE SEQUENCE [LARGE SCALE GENOMIC DNA]</scope>
    <source>
        <strain evidence="1 2">DSM 100309</strain>
    </source>
</reference>
<organism evidence="1 2">
    <name type="scientific">Sulfurirhabdus autotrophica</name>
    <dbReference type="NCBI Taxonomy" id="1706046"/>
    <lineage>
        <taxon>Bacteria</taxon>
        <taxon>Pseudomonadati</taxon>
        <taxon>Pseudomonadota</taxon>
        <taxon>Betaproteobacteria</taxon>
        <taxon>Nitrosomonadales</taxon>
        <taxon>Sulfuricellaceae</taxon>
        <taxon>Sulfurirhabdus</taxon>
    </lineage>
</organism>
<accession>A0A4R3XYY0</accession>
<dbReference type="AlphaFoldDB" id="A0A4R3XYY0"/>
<protein>
    <submittedName>
        <fullName evidence="1">Uncharacterized protein</fullName>
    </submittedName>
</protein>
<evidence type="ECO:0000313" key="2">
    <source>
        <dbReference type="Proteomes" id="UP000295367"/>
    </source>
</evidence>
<dbReference type="EMBL" id="SMCO01000012">
    <property type="protein sequence ID" value="TCV84317.1"/>
    <property type="molecule type" value="Genomic_DNA"/>
</dbReference>